<evidence type="ECO:0000256" key="3">
    <source>
        <dbReference type="SAM" id="MobiDB-lite"/>
    </source>
</evidence>
<keyword evidence="1" id="KW-0521">NADP</keyword>
<organism evidence="5 6">
    <name type="scientific">Frankia umida</name>
    <dbReference type="NCBI Taxonomy" id="573489"/>
    <lineage>
        <taxon>Bacteria</taxon>
        <taxon>Bacillati</taxon>
        <taxon>Actinomycetota</taxon>
        <taxon>Actinomycetes</taxon>
        <taxon>Frankiales</taxon>
        <taxon>Frankiaceae</taxon>
        <taxon>Frankia</taxon>
    </lineage>
</organism>
<dbReference type="RefSeq" id="WP_248826757.1">
    <property type="nucleotide sequence ID" value="NZ_JALKFT010000041.1"/>
</dbReference>
<feature type="domain" description="Enoyl reductase (ER)" evidence="4">
    <location>
        <begin position="37"/>
        <end position="351"/>
    </location>
</feature>
<protein>
    <submittedName>
        <fullName evidence="5">Zinc-binding dehydrogenase</fullName>
    </submittedName>
</protein>
<dbReference type="Proteomes" id="UP001201873">
    <property type="component" value="Unassembled WGS sequence"/>
</dbReference>
<dbReference type="SMART" id="SM00829">
    <property type="entry name" value="PKS_ER"/>
    <property type="match status" value="1"/>
</dbReference>
<proteinExistence type="predicted"/>
<evidence type="ECO:0000256" key="2">
    <source>
        <dbReference type="ARBA" id="ARBA00023002"/>
    </source>
</evidence>
<accession>A0ABT0K4E1</accession>
<feature type="region of interest" description="Disordered" evidence="3">
    <location>
        <begin position="1"/>
        <end position="25"/>
    </location>
</feature>
<evidence type="ECO:0000256" key="1">
    <source>
        <dbReference type="ARBA" id="ARBA00022857"/>
    </source>
</evidence>
<name>A0ABT0K4E1_9ACTN</name>
<dbReference type="InterPro" id="IPR036291">
    <property type="entry name" value="NAD(P)-bd_dom_sf"/>
</dbReference>
<feature type="compositionally biased region" description="Polar residues" evidence="3">
    <location>
        <begin position="1"/>
        <end position="19"/>
    </location>
</feature>
<dbReference type="InterPro" id="IPR013154">
    <property type="entry name" value="ADH-like_N"/>
</dbReference>
<dbReference type="EMBL" id="JALKFT010000041">
    <property type="protein sequence ID" value="MCK9878671.1"/>
    <property type="molecule type" value="Genomic_DNA"/>
</dbReference>
<dbReference type="Gene3D" id="3.40.50.720">
    <property type="entry name" value="NAD(P)-binding Rossmann-like Domain"/>
    <property type="match status" value="1"/>
</dbReference>
<dbReference type="Pfam" id="PF08240">
    <property type="entry name" value="ADH_N"/>
    <property type="match status" value="1"/>
</dbReference>
<dbReference type="PANTHER" id="PTHR48106:SF13">
    <property type="entry name" value="QUINONE OXIDOREDUCTASE-RELATED"/>
    <property type="match status" value="1"/>
</dbReference>
<keyword evidence="2" id="KW-0560">Oxidoreductase</keyword>
<evidence type="ECO:0000313" key="6">
    <source>
        <dbReference type="Proteomes" id="UP001201873"/>
    </source>
</evidence>
<dbReference type="Pfam" id="PF13602">
    <property type="entry name" value="ADH_zinc_N_2"/>
    <property type="match status" value="1"/>
</dbReference>
<gene>
    <name evidence="5" type="ORF">MXD59_23390</name>
</gene>
<dbReference type="Gene3D" id="3.90.180.10">
    <property type="entry name" value="Medium-chain alcohol dehydrogenases, catalytic domain"/>
    <property type="match status" value="1"/>
</dbReference>
<dbReference type="SUPFAM" id="SSF50129">
    <property type="entry name" value="GroES-like"/>
    <property type="match status" value="1"/>
</dbReference>
<reference evidence="5 6" key="1">
    <citation type="submission" date="2022-04" db="EMBL/GenBank/DDBJ databases">
        <title>Genome diversity in the genus Frankia.</title>
        <authorList>
            <person name="Carlos-Shanley C."/>
            <person name="Hahn D."/>
        </authorList>
    </citation>
    <scope>NUCLEOTIDE SEQUENCE [LARGE SCALE GENOMIC DNA]</scope>
    <source>
        <strain evidence="5 6">Ag45/Mut15</strain>
    </source>
</reference>
<dbReference type="InterPro" id="IPR011032">
    <property type="entry name" value="GroES-like_sf"/>
</dbReference>
<evidence type="ECO:0000313" key="5">
    <source>
        <dbReference type="EMBL" id="MCK9878671.1"/>
    </source>
</evidence>
<dbReference type="InterPro" id="IPR020843">
    <property type="entry name" value="ER"/>
</dbReference>
<keyword evidence="6" id="KW-1185">Reference proteome</keyword>
<sequence length="356" mass="35327">MSETSNAPSSGSVVPTPLTQAPGAGRACRAVGFDRTGGPEVLIRRDLVQPEPGPGEVAVRVAYAGVNFVEVLQRRGAVPVPALPFVPGLEVSGHVAAVGPGIVDLPVGTAVAAFTIVGGYAELVNVPAARVFPLVGAAAGMSLEAAAAAVTIGTSAVAMLTELARVGPRSVVVVSAAAGGAGAAIAAVARHLGVSVLIGTVGSADKVQVARAHGYDIVVPHAELATAVHRATGGRGADVVLDSVGGQVFEAGLAALAPRGRLVKFGSAAGRTESLPSPMALALANVAVMGWSSIDLALAAPEIIAPATEKALALVTDGSLVIPVQEVFDLSDAAKAHRLLEGRRTTGKLLLLAGQA</sequence>
<comment type="caution">
    <text evidence="5">The sequence shown here is derived from an EMBL/GenBank/DDBJ whole genome shotgun (WGS) entry which is preliminary data.</text>
</comment>
<dbReference type="SUPFAM" id="SSF51735">
    <property type="entry name" value="NAD(P)-binding Rossmann-fold domains"/>
    <property type="match status" value="1"/>
</dbReference>
<dbReference type="PANTHER" id="PTHR48106">
    <property type="entry name" value="QUINONE OXIDOREDUCTASE PIG3-RELATED"/>
    <property type="match status" value="1"/>
</dbReference>
<evidence type="ECO:0000259" key="4">
    <source>
        <dbReference type="SMART" id="SM00829"/>
    </source>
</evidence>